<feature type="transmembrane region" description="Helical" evidence="7">
    <location>
        <begin position="366"/>
        <end position="385"/>
    </location>
</feature>
<name>A0ABY2KKN9_9RHOB</name>
<keyword evidence="3" id="KW-1003">Cell membrane</keyword>
<feature type="transmembrane region" description="Helical" evidence="7">
    <location>
        <begin position="155"/>
        <end position="174"/>
    </location>
</feature>
<evidence type="ECO:0000256" key="1">
    <source>
        <dbReference type="ARBA" id="ARBA00004651"/>
    </source>
</evidence>
<evidence type="ECO:0000256" key="4">
    <source>
        <dbReference type="ARBA" id="ARBA00022692"/>
    </source>
</evidence>
<sequence>MSPVMTRFRGDGLSARAMRSSAWTALGYGGSQALRLASNLILTRLLFPEAFGLMALVSVFIVGLTMFSDMGTHPAILQHRRGDDPAFLNTAYTIQVVRGAVLWLASAAIAYPAALFYGQPQLALILPVAGFSLLLQGLEPTRVDTAARHLRLGRLTALDLISQAVGLVFMVTLAWATQSVWALVAGWIVSSGTRLALVRFALPGPKSRLAWEPAAARDLLHFGFWLFLSTACGFLVAQGDKAILGKYLTLEQLGLYNIGFFLASFPMLLGQTIGGRILIPLYRERPPGASAANFARLRQLRFGLTSLTMGMLTAMAFGGEWIVDLLYDPRYAAAGAILVLIAVVQIPSVIGMTYDQAALAAGDSRNYFLLTAARALFLVCGLIIGAEWLGLVGALVGQALAAIAVYPLLIWLARRHGAWDAAHDLTFLLLGGLIAAGAIGMDHVAISELLTLFRGGVE</sequence>
<feature type="transmembrane region" description="Helical" evidence="7">
    <location>
        <begin position="258"/>
        <end position="279"/>
    </location>
</feature>
<dbReference type="InterPro" id="IPR050833">
    <property type="entry name" value="Poly_Biosynth_Transport"/>
</dbReference>
<evidence type="ECO:0000256" key="2">
    <source>
        <dbReference type="ARBA" id="ARBA00007430"/>
    </source>
</evidence>
<evidence type="ECO:0000256" key="3">
    <source>
        <dbReference type="ARBA" id="ARBA00022475"/>
    </source>
</evidence>
<proteinExistence type="inferred from homology"/>
<evidence type="ECO:0000313" key="8">
    <source>
        <dbReference type="EMBL" id="TGD43033.1"/>
    </source>
</evidence>
<reference evidence="8 9" key="1">
    <citation type="submission" date="2018-11" db="EMBL/GenBank/DDBJ databases">
        <title>Tabrizicola sp. isolated from sediment of alpine lake.</title>
        <authorList>
            <person name="Liu Z."/>
        </authorList>
    </citation>
    <scope>NUCLEOTIDE SEQUENCE [LARGE SCALE GENOMIC DNA]</scope>
    <source>
        <strain evidence="8 9">DRYC-M-16</strain>
    </source>
</reference>
<dbReference type="Proteomes" id="UP000297741">
    <property type="component" value="Unassembled WGS sequence"/>
</dbReference>
<protein>
    <submittedName>
        <fullName evidence="8">Polysaccharide biosynthesis protein</fullName>
    </submittedName>
</protein>
<comment type="caution">
    <text evidence="8">The sequence shown here is derived from an EMBL/GenBank/DDBJ whole genome shotgun (WGS) entry which is preliminary data.</text>
</comment>
<dbReference type="EMBL" id="RPEM01000007">
    <property type="protein sequence ID" value="TGD43033.1"/>
    <property type="molecule type" value="Genomic_DNA"/>
</dbReference>
<feature type="transmembrane region" description="Helical" evidence="7">
    <location>
        <begin position="45"/>
        <end position="67"/>
    </location>
</feature>
<dbReference type="PANTHER" id="PTHR30250:SF10">
    <property type="entry name" value="LIPOPOLYSACCHARIDE BIOSYNTHESIS PROTEIN WZXC"/>
    <property type="match status" value="1"/>
</dbReference>
<comment type="subcellular location">
    <subcellularLocation>
        <location evidence="1">Cell membrane</location>
        <topology evidence="1">Multi-pass membrane protein</topology>
    </subcellularLocation>
</comment>
<evidence type="ECO:0000313" key="9">
    <source>
        <dbReference type="Proteomes" id="UP000297741"/>
    </source>
</evidence>
<feature type="transmembrane region" description="Helical" evidence="7">
    <location>
        <begin position="391"/>
        <end position="413"/>
    </location>
</feature>
<feature type="transmembrane region" description="Helical" evidence="7">
    <location>
        <begin position="331"/>
        <end position="354"/>
    </location>
</feature>
<dbReference type="Pfam" id="PF13440">
    <property type="entry name" value="Polysacc_synt_3"/>
    <property type="match status" value="1"/>
</dbReference>
<feature type="transmembrane region" description="Helical" evidence="7">
    <location>
        <begin position="219"/>
        <end position="238"/>
    </location>
</feature>
<evidence type="ECO:0000256" key="7">
    <source>
        <dbReference type="SAM" id="Phobius"/>
    </source>
</evidence>
<comment type="similarity">
    <text evidence="2">Belongs to the polysaccharide synthase family.</text>
</comment>
<keyword evidence="4 7" id="KW-0812">Transmembrane</keyword>
<keyword evidence="5 7" id="KW-1133">Transmembrane helix</keyword>
<keyword evidence="9" id="KW-1185">Reference proteome</keyword>
<accession>A0ABY2KKN9</accession>
<feature type="transmembrane region" description="Helical" evidence="7">
    <location>
        <begin position="425"/>
        <end position="446"/>
    </location>
</feature>
<keyword evidence="6 7" id="KW-0472">Membrane</keyword>
<feature type="transmembrane region" description="Helical" evidence="7">
    <location>
        <begin position="180"/>
        <end position="198"/>
    </location>
</feature>
<evidence type="ECO:0000256" key="5">
    <source>
        <dbReference type="ARBA" id="ARBA00022989"/>
    </source>
</evidence>
<dbReference type="PANTHER" id="PTHR30250">
    <property type="entry name" value="PST FAMILY PREDICTED COLANIC ACID TRANSPORTER"/>
    <property type="match status" value="1"/>
</dbReference>
<organism evidence="8 9">
    <name type="scientific">Pseudotabrizicola sediminis</name>
    <dbReference type="NCBI Taxonomy" id="2486418"/>
    <lineage>
        <taxon>Bacteria</taxon>
        <taxon>Pseudomonadati</taxon>
        <taxon>Pseudomonadota</taxon>
        <taxon>Alphaproteobacteria</taxon>
        <taxon>Rhodobacterales</taxon>
        <taxon>Paracoccaceae</taxon>
        <taxon>Pseudotabrizicola</taxon>
    </lineage>
</organism>
<feature type="transmembrane region" description="Helical" evidence="7">
    <location>
        <begin position="117"/>
        <end position="135"/>
    </location>
</feature>
<feature type="transmembrane region" description="Helical" evidence="7">
    <location>
        <begin position="300"/>
        <end position="319"/>
    </location>
</feature>
<evidence type="ECO:0000256" key="6">
    <source>
        <dbReference type="ARBA" id="ARBA00023136"/>
    </source>
</evidence>
<gene>
    <name evidence="8" type="ORF">EEB11_12285</name>
</gene>